<dbReference type="Proteomes" id="UP001499909">
    <property type="component" value="Unassembled WGS sequence"/>
</dbReference>
<dbReference type="Pfam" id="PF19630">
    <property type="entry name" value="DUF6134"/>
    <property type="match status" value="1"/>
</dbReference>
<proteinExistence type="predicted"/>
<sequence>MLRLRLGLLGWAGLLAAPGSAQGPAAKPAPETRRYAIEVAGLRVGTMTATRQPQAGTTDAVLTLTSDVQVSILFYNLTIYYQVVNRVRNGRLLLSTVEAHTNQGNFSSRTEWKTDHYDIVADQYKHHYRATETRPITYTVTDMFFGEPRNQARAFAEYFGDYFTLGRTATGPYAARRAGREDEYQYSGGRLVTIIKKNPVKNFVIRWLP</sequence>
<evidence type="ECO:0000256" key="1">
    <source>
        <dbReference type="SAM" id="SignalP"/>
    </source>
</evidence>
<name>A0ABP7MLV2_9BACT</name>
<evidence type="ECO:0000313" key="3">
    <source>
        <dbReference type="Proteomes" id="UP001499909"/>
    </source>
</evidence>
<protein>
    <recommendedName>
        <fullName evidence="4">DUF3108 domain-containing protein</fullName>
    </recommendedName>
</protein>
<dbReference type="InterPro" id="IPR045767">
    <property type="entry name" value="DUF6134"/>
</dbReference>
<feature type="signal peptide" evidence="1">
    <location>
        <begin position="1"/>
        <end position="21"/>
    </location>
</feature>
<comment type="caution">
    <text evidence="2">The sequence shown here is derived from an EMBL/GenBank/DDBJ whole genome shotgun (WGS) entry which is preliminary data.</text>
</comment>
<dbReference type="RefSeq" id="WP_345110909.1">
    <property type="nucleotide sequence ID" value="NZ_BAABDH010000016.1"/>
</dbReference>
<keyword evidence="1" id="KW-0732">Signal</keyword>
<accession>A0ABP7MLV2</accession>
<dbReference type="EMBL" id="BAABDH010000016">
    <property type="protein sequence ID" value="GAA3926013.1"/>
    <property type="molecule type" value="Genomic_DNA"/>
</dbReference>
<reference evidence="3" key="1">
    <citation type="journal article" date="2019" name="Int. J. Syst. Evol. Microbiol.">
        <title>The Global Catalogue of Microorganisms (GCM) 10K type strain sequencing project: providing services to taxonomists for standard genome sequencing and annotation.</title>
        <authorList>
            <consortium name="The Broad Institute Genomics Platform"/>
            <consortium name="The Broad Institute Genome Sequencing Center for Infectious Disease"/>
            <person name="Wu L."/>
            <person name="Ma J."/>
        </authorList>
    </citation>
    <scope>NUCLEOTIDE SEQUENCE [LARGE SCALE GENOMIC DNA]</scope>
    <source>
        <strain evidence="3">JCM 17214</strain>
    </source>
</reference>
<keyword evidence="3" id="KW-1185">Reference proteome</keyword>
<evidence type="ECO:0008006" key="4">
    <source>
        <dbReference type="Google" id="ProtNLM"/>
    </source>
</evidence>
<feature type="chain" id="PRO_5046492777" description="DUF3108 domain-containing protein" evidence="1">
    <location>
        <begin position="22"/>
        <end position="209"/>
    </location>
</feature>
<evidence type="ECO:0000313" key="2">
    <source>
        <dbReference type="EMBL" id="GAA3926013.1"/>
    </source>
</evidence>
<gene>
    <name evidence="2" type="ORF">GCM10022406_09940</name>
</gene>
<organism evidence="2 3">
    <name type="scientific">Hymenobacter algoricola</name>
    <dbReference type="NCBI Taxonomy" id="486267"/>
    <lineage>
        <taxon>Bacteria</taxon>
        <taxon>Pseudomonadati</taxon>
        <taxon>Bacteroidota</taxon>
        <taxon>Cytophagia</taxon>
        <taxon>Cytophagales</taxon>
        <taxon>Hymenobacteraceae</taxon>
        <taxon>Hymenobacter</taxon>
    </lineage>
</organism>